<protein>
    <submittedName>
        <fullName evidence="1">Uncharacterized protein</fullName>
    </submittedName>
</protein>
<dbReference type="AlphaFoldDB" id="A0A0E9SQ94"/>
<proteinExistence type="predicted"/>
<dbReference type="EMBL" id="GBXM01065869">
    <property type="protein sequence ID" value="JAH42708.1"/>
    <property type="molecule type" value="Transcribed_RNA"/>
</dbReference>
<accession>A0A0E9SQ94</accession>
<organism evidence="1">
    <name type="scientific">Anguilla anguilla</name>
    <name type="common">European freshwater eel</name>
    <name type="synonym">Muraena anguilla</name>
    <dbReference type="NCBI Taxonomy" id="7936"/>
    <lineage>
        <taxon>Eukaryota</taxon>
        <taxon>Metazoa</taxon>
        <taxon>Chordata</taxon>
        <taxon>Craniata</taxon>
        <taxon>Vertebrata</taxon>
        <taxon>Euteleostomi</taxon>
        <taxon>Actinopterygii</taxon>
        <taxon>Neopterygii</taxon>
        <taxon>Teleostei</taxon>
        <taxon>Anguilliformes</taxon>
        <taxon>Anguillidae</taxon>
        <taxon>Anguilla</taxon>
    </lineage>
</organism>
<reference evidence="1" key="1">
    <citation type="submission" date="2014-11" db="EMBL/GenBank/DDBJ databases">
        <authorList>
            <person name="Amaro Gonzalez C."/>
        </authorList>
    </citation>
    <scope>NUCLEOTIDE SEQUENCE</scope>
</reference>
<sequence length="28" mass="3009">MTNVKDFTCSASLIEETLFSGLMAKSLA</sequence>
<evidence type="ECO:0000313" key="1">
    <source>
        <dbReference type="EMBL" id="JAH42708.1"/>
    </source>
</evidence>
<name>A0A0E9SQ94_ANGAN</name>
<reference evidence="1" key="2">
    <citation type="journal article" date="2015" name="Fish Shellfish Immunol.">
        <title>Early steps in the European eel (Anguilla anguilla)-Vibrio vulnificus interaction in the gills: Role of the RtxA13 toxin.</title>
        <authorList>
            <person name="Callol A."/>
            <person name="Pajuelo D."/>
            <person name="Ebbesson L."/>
            <person name="Teles M."/>
            <person name="MacKenzie S."/>
            <person name="Amaro C."/>
        </authorList>
    </citation>
    <scope>NUCLEOTIDE SEQUENCE</scope>
</reference>